<feature type="chain" id="PRO_5041948278" evidence="2">
    <location>
        <begin position="20"/>
        <end position="464"/>
    </location>
</feature>
<evidence type="ECO:0000313" key="4">
    <source>
        <dbReference type="Proteomes" id="UP000035681"/>
    </source>
</evidence>
<proteinExistence type="inferred from homology"/>
<dbReference type="CDD" id="cd07379">
    <property type="entry name" value="MPP_239FB"/>
    <property type="match status" value="1"/>
</dbReference>
<evidence type="ECO:0000313" key="5">
    <source>
        <dbReference type="WBParaSite" id="TCONS_00006187.p1"/>
    </source>
</evidence>
<evidence type="ECO:0000256" key="1">
    <source>
        <dbReference type="ARBA" id="ARBA00007993"/>
    </source>
</evidence>
<evidence type="ECO:0000259" key="3">
    <source>
        <dbReference type="Pfam" id="PF00149"/>
    </source>
</evidence>
<dbReference type="GO" id="GO:0016787">
    <property type="term" value="F:hydrolase activity"/>
    <property type="evidence" value="ECO:0007669"/>
    <property type="project" value="InterPro"/>
</dbReference>
<comment type="similarity">
    <text evidence="1">Belongs to the UPF0046 family.</text>
</comment>
<dbReference type="AlphaFoldDB" id="A0AAF5D3F1"/>
<accession>A0AAF5D3F1</accession>
<dbReference type="InterPro" id="IPR029052">
    <property type="entry name" value="Metallo-depent_PP-like"/>
</dbReference>
<dbReference type="InterPro" id="IPR051693">
    <property type="entry name" value="UPF0046_metallophosphoest"/>
</dbReference>
<evidence type="ECO:0000256" key="2">
    <source>
        <dbReference type="SAM" id="SignalP"/>
    </source>
</evidence>
<dbReference type="SUPFAM" id="SSF56300">
    <property type="entry name" value="Metallo-dependent phosphatases"/>
    <property type="match status" value="1"/>
</dbReference>
<feature type="signal peptide" evidence="2">
    <location>
        <begin position="1"/>
        <end position="19"/>
    </location>
</feature>
<feature type="domain" description="Calcineurin-like phosphoesterase" evidence="3">
    <location>
        <begin position="224"/>
        <end position="417"/>
    </location>
</feature>
<name>A0AAF5D3F1_STRER</name>
<keyword evidence="2" id="KW-0732">Signal</keyword>
<dbReference type="PANTHER" id="PTHR12905">
    <property type="entry name" value="METALLOPHOSPHOESTERASE"/>
    <property type="match status" value="1"/>
</dbReference>
<sequence>MKFIFYNILIFNFFFLLQAKTEKCYSCGSKRVYTLWPRNKDGNYQYINELPYILSDNCESVKEELPVVECTNSVCAKIVLQYYDKDNKIVTDNERKNLIVRDCWSRILNVSGSYLEQGPVIKKKVHLLENLENKNTVGYKYKYVHDLLLDGIFLFYLNLKKNVQQKGNINMLKVIMTDSMDYVHVDPLSKKPIELWKKYISEGRISQPTKTLSLDTPIFKDKVRFVAISDTHEKLDEILKHIPNGDVLLHAGDFTNYGDIGEVIKFNAELGKLPHKYKVVIAGNHELGFEDGETMTKRQQTTLNMLGMKKPYELLTNCIYLCDKEINLFGLKIYGTPWHPMPGYAFYRPRGQPILHKWNQIPTKIDILLTHTPPLGHGDFNSWDKCDGVLAGCAELLNTVEMRVKPKYHVFGHVHQCRGVTTNGTTIFINAAICDHKLDSCYKPIIFDVPLPPGVTKEEYFKKN</sequence>
<dbReference type="Proteomes" id="UP000035681">
    <property type="component" value="Unplaced"/>
</dbReference>
<dbReference type="PANTHER" id="PTHR12905:SF32">
    <property type="entry name" value="UPF0046 PROTEIN C25E10.12"/>
    <property type="match status" value="1"/>
</dbReference>
<keyword evidence="4" id="KW-1185">Reference proteome</keyword>
<dbReference type="InterPro" id="IPR004843">
    <property type="entry name" value="Calcineurin-like_PHP"/>
</dbReference>
<reference evidence="5" key="1">
    <citation type="submission" date="2024-02" db="UniProtKB">
        <authorList>
            <consortium name="WormBaseParasite"/>
        </authorList>
    </citation>
    <scope>IDENTIFICATION</scope>
</reference>
<dbReference type="Gene3D" id="3.60.21.10">
    <property type="match status" value="1"/>
</dbReference>
<organism evidence="4 5">
    <name type="scientific">Strongyloides stercoralis</name>
    <name type="common">Threadworm</name>
    <dbReference type="NCBI Taxonomy" id="6248"/>
    <lineage>
        <taxon>Eukaryota</taxon>
        <taxon>Metazoa</taxon>
        <taxon>Ecdysozoa</taxon>
        <taxon>Nematoda</taxon>
        <taxon>Chromadorea</taxon>
        <taxon>Rhabditida</taxon>
        <taxon>Tylenchina</taxon>
        <taxon>Panagrolaimomorpha</taxon>
        <taxon>Strongyloidoidea</taxon>
        <taxon>Strongyloididae</taxon>
        <taxon>Strongyloides</taxon>
    </lineage>
</organism>
<dbReference type="Pfam" id="PF00149">
    <property type="entry name" value="Metallophos"/>
    <property type="match status" value="1"/>
</dbReference>
<dbReference type="WBParaSite" id="TCONS_00006187.p1">
    <property type="protein sequence ID" value="TCONS_00006187.p1"/>
    <property type="gene ID" value="XLOC_004361"/>
</dbReference>
<protein>
    <submittedName>
        <fullName evidence="5">Hydroxymethylglutaryl-CoA synthase</fullName>
    </submittedName>
</protein>